<feature type="compositionally biased region" description="Polar residues" evidence="1">
    <location>
        <begin position="489"/>
        <end position="538"/>
    </location>
</feature>
<protein>
    <submittedName>
        <fullName evidence="2">Uncharacterized protein</fullName>
    </submittedName>
</protein>
<evidence type="ECO:0000313" key="3">
    <source>
        <dbReference type="Proteomes" id="UP000683360"/>
    </source>
</evidence>
<feature type="region of interest" description="Disordered" evidence="1">
    <location>
        <begin position="343"/>
        <end position="367"/>
    </location>
</feature>
<organism evidence="2 3">
    <name type="scientific">Mytilus edulis</name>
    <name type="common">Blue mussel</name>
    <dbReference type="NCBI Taxonomy" id="6550"/>
    <lineage>
        <taxon>Eukaryota</taxon>
        <taxon>Metazoa</taxon>
        <taxon>Spiralia</taxon>
        <taxon>Lophotrochozoa</taxon>
        <taxon>Mollusca</taxon>
        <taxon>Bivalvia</taxon>
        <taxon>Autobranchia</taxon>
        <taxon>Pteriomorphia</taxon>
        <taxon>Mytilida</taxon>
        <taxon>Mytiloidea</taxon>
        <taxon>Mytilidae</taxon>
        <taxon>Mytilinae</taxon>
        <taxon>Mytilus</taxon>
    </lineage>
</organism>
<comment type="caution">
    <text evidence="2">The sequence shown here is derived from an EMBL/GenBank/DDBJ whole genome shotgun (WGS) entry which is preliminary data.</text>
</comment>
<dbReference type="AlphaFoldDB" id="A0A8S3UP11"/>
<accession>A0A8S3UP11</accession>
<dbReference type="InterPro" id="IPR052787">
    <property type="entry name" value="MAVS"/>
</dbReference>
<dbReference type="EMBL" id="CAJPWZ010002911">
    <property type="protein sequence ID" value="CAG2247587.1"/>
    <property type="molecule type" value="Genomic_DNA"/>
</dbReference>
<dbReference type="Proteomes" id="UP000683360">
    <property type="component" value="Unassembled WGS sequence"/>
</dbReference>
<dbReference type="PANTHER" id="PTHR21446">
    <property type="entry name" value="DUF3504 DOMAIN-CONTAINING PROTEIN"/>
    <property type="match status" value="1"/>
</dbReference>
<sequence length="709" mass="81649">MYDQTNSDEKTAFGFIKDWLRQQGESIYFEDMLPLYLNSFLTEFYQTCVRSGLPSNILEAYPSEISRYLNNPPFNRNIDIETHPEFISSSQILRSWCHNFDVSPMAAPDDAVHRPISDEDLQLLYRSPCMSCDTPEGLQNKVWVDVNLYFGVLSRKMLRQLEKSSFILEVDYDNDRRYYRIADEKIPKDRHMSRMYEQPGNQLCPVQSMLHYYSRLNPSSEAFFQQPDKSGVGSVWYNPTPVGKNVHSGKLSTICRPCGIKLYYRNTALRAVYRRIHAHSPDYTFEFSKRILKIVSGREELVPIQNTEPLVTYDGNTSMNFEPSNSAAMQHLNLTLDLNDPAGQQFRPVPVQRSKPERGKQRPGPRPTMVRLKFYFLPDWSKLPSLSKLDPLIQTHQDQGFGYPAHYYNREKMHAKPWSWNLDLSDEDFKESIRDLYPLLEDKDFTLYTVDQNKRLRPVPFKTAYFKAIKYQGTVIIKMNESGCSDVSQTSQSGCSHVSQTSQSGCSDVSQTSQSGCSDVSRTSQSGCSDDGQTSQSDCSDDESQNQEIVDELLKTHSDGMEQGLFNFDQSLLPPYLRRSPKEIPGVTRLKMKPGPQPSSYRMKLYLLPPGSKIPKLSKNDPIIQTHQEQGYGYPARLYAEGKVRVSWDITLSEQQFKETIRATYPILRDKDFSLVTIDQQRLPKPVPFNLQYFKQVKYNGTVFIVINE</sequence>
<evidence type="ECO:0000313" key="2">
    <source>
        <dbReference type="EMBL" id="CAG2247587.1"/>
    </source>
</evidence>
<keyword evidence="3" id="KW-1185">Reference proteome</keyword>
<reference evidence="2" key="1">
    <citation type="submission" date="2021-03" db="EMBL/GenBank/DDBJ databases">
        <authorList>
            <person name="Bekaert M."/>
        </authorList>
    </citation>
    <scope>NUCLEOTIDE SEQUENCE</scope>
</reference>
<dbReference type="OrthoDB" id="6138750at2759"/>
<feature type="region of interest" description="Disordered" evidence="1">
    <location>
        <begin position="489"/>
        <end position="546"/>
    </location>
</feature>
<name>A0A8S3UP11_MYTED</name>
<gene>
    <name evidence="2" type="ORF">MEDL_59466</name>
</gene>
<evidence type="ECO:0000256" key="1">
    <source>
        <dbReference type="SAM" id="MobiDB-lite"/>
    </source>
</evidence>
<proteinExistence type="predicted"/>
<dbReference type="PANTHER" id="PTHR21446:SF12">
    <property type="entry name" value="POTASSIUM CHANNEL TETRAMERIZATION DOMAIN CONTAINING 1"/>
    <property type="match status" value="1"/>
</dbReference>